<gene>
    <name evidence="6" type="ORF">FL583_31000</name>
</gene>
<dbReference type="AlphaFoldDB" id="A0A545AIL4"/>
<accession>A0A545AIL4</accession>
<keyword evidence="1" id="KW-0805">Transcription regulation</keyword>
<dbReference type="Proteomes" id="UP000317982">
    <property type="component" value="Unassembled WGS sequence"/>
</dbReference>
<dbReference type="Pfam" id="PF16925">
    <property type="entry name" value="TetR_C_13"/>
    <property type="match status" value="1"/>
</dbReference>
<dbReference type="PANTHER" id="PTHR47506">
    <property type="entry name" value="TRANSCRIPTIONAL REGULATORY PROTEIN"/>
    <property type="match status" value="1"/>
</dbReference>
<reference evidence="6 7" key="1">
    <citation type="submission" date="2019-07" db="EMBL/GenBank/DDBJ databases">
        <title>Cryptosporangium phraense sp. nov., isolated from plant litter.</title>
        <authorList>
            <person name="Suriyachadkun C."/>
        </authorList>
    </citation>
    <scope>NUCLEOTIDE SEQUENCE [LARGE SCALE GENOMIC DNA]</scope>
    <source>
        <strain evidence="6 7">A-T 5661</strain>
    </source>
</reference>
<evidence type="ECO:0000256" key="4">
    <source>
        <dbReference type="PROSITE-ProRule" id="PRU00335"/>
    </source>
</evidence>
<protein>
    <submittedName>
        <fullName evidence="6">TetR/AcrR family transcriptional regulator</fullName>
    </submittedName>
</protein>
<feature type="domain" description="HTH tetR-type" evidence="5">
    <location>
        <begin position="5"/>
        <end position="65"/>
    </location>
</feature>
<evidence type="ECO:0000313" key="6">
    <source>
        <dbReference type="EMBL" id="TQS41164.1"/>
    </source>
</evidence>
<proteinExistence type="predicted"/>
<dbReference type="InterPro" id="IPR036271">
    <property type="entry name" value="Tet_transcr_reg_TetR-rel_C_sf"/>
</dbReference>
<dbReference type="InterPro" id="IPR009057">
    <property type="entry name" value="Homeodomain-like_sf"/>
</dbReference>
<evidence type="ECO:0000313" key="7">
    <source>
        <dbReference type="Proteomes" id="UP000317982"/>
    </source>
</evidence>
<dbReference type="PANTHER" id="PTHR47506:SF6">
    <property type="entry name" value="HTH-TYPE TRANSCRIPTIONAL REPRESSOR NEMR"/>
    <property type="match status" value="1"/>
</dbReference>
<dbReference type="RefSeq" id="WP_142708413.1">
    <property type="nucleotide sequence ID" value="NZ_VIRS01000029.1"/>
</dbReference>
<dbReference type="OrthoDB" id="4214267at2"/>
<evidence type="ECO:0000256" key="2">
    <source>
        <dbReference type="ARBA" id="ARBA00023125"/>
    </source>
</evidence>
<dbReference type="PRINTS" id="PR00455">
    <property type="entry name" value="HTHTETR"/>
</dbReference>
<dbReference type="SUPFAM" id="SSF48498">
    <property type="entry name" value="Tetracyclin repressor-like, C-terminal domain"/>
    <property type="match status" value="1"/>
</dbReference>
<organism evidence="6 7">
    <name type="scientific">Cryptosporangium phraense</name>
    <dbReference type="NCBI Taxonomy" id="2593070"/>
    <lineage>
        <taxon>Bacteria</taxon>
        <taxon>Bacillati</taxon>
        <taxon>Actinomycetota</taxon>
        <taxon>Actinomycetes</taxon>
        <taxon>Cryptosporangiales</taxon>
        <taxon>Cryptosporangiaceae</taxon>
        <taxon>Cryptosporangium</taxon>
    </lineage>
</organism>
<evidence type="ECO:0000259" key="5">
    <source>
        <dbReference type="PROSITE" id="PS50977"/>
    </source>
</evidence>
<comment type="caution">
    <text evidence="6">The sequence shown here is derived from an EMBL/GenBank/DDBJ whole genome shotgun (WGS) entry which is preliminary data.</text>
</comment>
<name>A0A545AIL4_9ACTN</name>
<keyword evidence="3" id="KW-0804">Transcription</keyword>
<dbReference type="GO" id="GO:0003677">
    <property type="term" value="F:DNA binding"/>
    <property type="evidence" value="ECO:0007669"/>
    <property type="project" value="UniProtKB-UniRule"/>
</dbReference>
<dbReference type="SUPFAM" id="SSF46689">
    <property type="entry name" value="Homeodomain-like"/>
    <property type="match status" value="1"/>
</dbReference>
<dbReference type="Pfam" id="PF00440">
    <property type="entry name" value="TetR_N"/>
    <property type="match status" value="1"/>
</dbReference>
<feature type="DNA-binding region" description="H-T-H motif" evidence="4">
    <location>
        <begin position="28"/>
        <end position="47"/>
    </location>
</feature>
<keyword evidence="7" id="KW-1185">Reference proteome</keyword>
<dbReference type="InterPro" id="IPR001647">
    <property type="entry name" value="HTH_TetR"/>
</dbReference>
<dbReference type="Gene3D" id="1.10.357.10">
    <property type="entry name" value="Tetracycline Repressor, domain 2"/>
    <property type="match status" value="1"/>
</dbReference>
<evidence type="ECO:0000256" key="3">
    <source>
        <dbReference type="ARBA" id="ARBA00023163"/>
    </source>
</evidence>
<keyword evidence="2 4" id="KW-0238">DNA-binding</keyword>
<dbReference type="EMBL" id="VIRS01000029">
    <property type="protein sequence ID" value="TQS41164.1"/>
    <property type="molecule type" value="Genomic_DNA"/>
</dbReference>
<dbReference type="InParanoid" id="A0A545AIL4"/>
<dbReference type="PROSITE" id="PS50977">
    <property type="entry name" value="HTH_TETR_2"/>
    <property type="match status" value="1"/>
</dbReference>
<sequence>MTDRPGARERILAAAATLFTRQGINATGMDQLSATATASKRTVYTHFRTKDDLVLAYLAEARPTPEQALDRTDRPARERLLAIFEPRADGDDPRRGCPFLNAAVEVPDPDAPAHAFARQHKVEFARRLTETAREAGARDPETLGEQLALLYDGAAGRAVVMNSPAPGARAREIAELLIDAQLR</sequence>
<evidence type="ECO:0000256" key="1">
    <source>
        <dbReference type="ARBA" id="ARBA00023015"/>
    </source>
</evidence>
<dbReference type="InterPro" id="IPR011075">
    <property type="entry name" value="TetR_C"/>
</dbReference>